<protein>
    <submittedName>
        <fullName evidence="4">DUF4142 domain-containing protein</fullName>
    </submittedName>
</protein>
<dbReference type="InterPro" id="IPR012347">
    <property type="entry name" value="Ferritin-like"/>
</dbReference>
<proteinExistence type="predicted"/>
<evidence type="ECO:0000256" key="1">
    <source>
        <dbReference type="SAM" id="MobiDB-lite"/>
    </source>
</evidence>
<feature type="domain" description="DUF4142" evidence="3">
    <location>
        <begin position="56"/>
        <end position="187"/>
    </location>
</feature>
<feature type="chain" id="PRO_5046897328" evidence="2">
    <location>
        <begin position="28"/>
        <end position="188"/>
    </location>
</feature>
<dbReference type="PANTHER" id="PTHR38593">
    <property type="entry name" value="BLR2558 PROTEIN"/>
    <property type="match status" value="1"/>
</dbReference>
<gene>
    <name evidence="4" type="ORF">IAI60_15065</name>
</gene>
<keyword evidence="2" id="KW-0732">Signal</keyword>
<feature type="region of interest" description="Disordered" evidence="1">
    <location>
        <begin position="26"/>
        <end position="50"/>
    </location>
</feature>
<organism evidence="4 5">
    <name type="scientific">Roseomonas marmotae</name>
    <dbReference type="NCBI Taxonomy" id="2768161"/>
    <lineage>
        <taxon>Bacteria</taxon>
        <taxon>Pseudomonadati</taxon>
        <taxon>Pseudomonadota</taxon>
        <taxon>Alphaproteobacteria</taxon>
        <taxon>Acetobacterales</taxon>
        <taxon>Roseomonadaceae</taxon>
        <taxon>Roseomonas</taxon>
    </lineage>
</organism>
<dbReference type="InterPro" id="IPR025419">
    <property type="entry name" value="DUF4142"/>
</dbReference>
<sequence>MIRRTAMTALSAAALMPVLLRSAGAQTAPGGGAQPAPGGGVQTAPGAGGQPAPGMDVQLLQRILVDSVFSLASSELALQKAQAPAVKTFAQFEVNEQRATMQAMKIGGLPLPAQIDMDGPKMQLLQQLRGLDGAQFDLAYLQGQIAVHQELLQLYQPLLAAGTVPEQVIATLSVAAIQQHIAMLQAIA</sequence>
<evidence type="ECO:0000313" key="5">
    <source>
        <dbReference type="Proteomes" id="UP001518990"/>
    </source>
</evidence>
<feature type="compositionally biased region" description="Gly residues" evidence="1">
    <location>
        <begin position="29"/>
        <end position="50"/>
    </location>
</feature>
<evidence type="ECO:0000256" key="2">
    <source>
        <dbReference type="SAM" id="SignalP"/>
    </source>
</evidence>
<name>A0ABS3KHY8_9PROT</name>
<dbReference type="Proteomes" id="UP001518990">
    <property type="component" value="Unassembled WGS sequence"/>
</dbReference>
<keyword evidence="5" id="KW-1185">Reference proteome</keyword>
<dbReference type="PANTHER" id="PTHR38593:SF1">
    <property type="entry name" value="BLR2558 PROTEIN"/>
    <property type="match status" value="1"/>
</dbReference>
<evidence type="ECO:0000313" key="4">
    <source>
        <dbReference type="EMBL" id="MBO1075936.1"/>
    </source>
</evidence>
<evidence type="ECO:0000259" key="3">
    <source>
        <dbReference type="Pfam" id="PF13628"/>
    </source>
</evidence>
<dbReference type="Pfam" id="PF13628">
    <property type="entry name" value="DUF4142"/>
    <property type="match status" value="1"/>
</dbReference>
<comment type="caution">
    <text evidence="4">The sequence shown here is derived from an EMBL/GenBank/DDBJ whole genome shotgun (WGS) entry which is preliminary data.</text>
</comment>
<dbReference type="RefSeq" id="WP_207448470.1">
    <property type="nucleotide sequence ID" value="NZ_CP061091.1"/>
</dbReference>
<accession>A0ABS3KHY8</accession>
<dbReference type="EMBL" id="JACTNF010000016">
    <property type="protein sequence ID" value="MBO1075936.1"/>
    <property type="molecule type" value="Genomic_DNA"/>
</dbReference>
<dbReference type="Gene3D" id="1.20.1260.10">
    <property type="match status" value="1"/>
</dbReference>
<feature type="signal peptide" evidence="2">
    <location>
        <begin position="1"/>
        <end position="27"/>
    </location>
</feature>
<reference evidence="4 5" key="1">
    <citation type="submission" date="2020-09" db="EMBL/GenBank/DDBJ databases">
        <title>Roseomonas.</title>
        <authorList>
            <person name="Zhu W."/>
        </authorList>
    </citation>
    <scope>NUCLEOTIDE SEQUENCE [LARGE SCALE GENOMIC DNA]</scope>
    <source>
        <strain evidence="4 5">1311</strain>
    </source>
</reference>